<gene>
    <name evidence="2" type="ORF">PR048_021694</name>
</gene>
<feature type="region of interest" description="Disordered" evidence="1">
    <location>
        <begin position="407"/>
        <end position="442"/>
    </location>
</feature>
<evidence type="ECO:0000256" key="1">
    <source>
        <dbReference type="SAM" id="MobiDB-lite"/>
    </source>
</evidence>
<dbReference type="Proteomes" id="UP001159363">
    <property type="component" value="Chromosome 7"/>
</dbReference>
<reference evidence="2 3" key="1">
    <citation type="submission" date="2023-02" db="EMBL/GenBank/DDBJ databases">
        <title>LHISI_Scaffold_Assembly.</title>
        <authorList>
            <person name="Stuart O.P."/>
            <person name="Cleave R."/>
            <person name="Magrath M.J.L."/>
            <person name="Mikheyev A.S."/>
        </authorList>
    </citation>
    <scope>NUCLEOTIDE SEQUENCE [LARGE SCALE GENOMIC DNA]</scope>
    <source>
        <strain evidence="2">Daus_M_001</strain>
        <tissue evidence="2">Leg muscle</tissue>
    </source>
</reference>
<comment type="caution">
    <text evidence="2">The sequence shown here is derived from an EMBL/GenBank/DDBJ whole genome shotgun (WGS) entry which is preliminary data.</text>
</comment>
<evidence type="ECO:0000313" key="3">
    <source>
        <dbReference type="Proteomes" id="UP001159363"/>
    </source>
</evidence>
<name>A0ABQ9GYZ5_9NEOP</name>
<protein>
    <submittedName>
        <fullName evidence="2">Uncharacterized protein</fullName>
    </submittedName>
</protein>
<dbReference type="Gene3D" id="3.30.420.10">
    <property type="entry name" value="Ribonuclease H-like superfamily/Ribonuclease H"/>
    <property type="match status" value="1"/>
</dbReference>
<dbReference type="InterPro" id="IPR036397">
    <property type="entry name" value="RNaseH_sf"/>
</dbReference>
<evidence type="ECO:0000313" key="2">
    <source>
        <dbReference type="EMBL" id="KAJ8877240.1"/>
    </source>
</evidence>
<organism evidence="2 3">
    <name type="scientific">Dryococelus australis</name>
    <dbReference type="NCBI Taxonomy" id="614101"/>
    <lineage>
        <taxon>Eukaryota</taxon>
        <taxon>Metazoa</taxon>
        <taxon>Ecdysozoa</taxon>
        <taxon>Arthropoda</taxon>
        <taxon>Hexapoda</taxon>
        <taxon>Insecta</taxon>
        <taxon>Pterygota</taxon>
        <taxon>Neoptera</taxon>
        <taxon>Polyneoptera</taxon>
        <taxon>Phasmatodea</taxon>
        <taxon>Verophasmatodea</taxon>
        <taxon>Anareolatae</taxon>
        <taxon>Phasmatidae</taxon>
        <taxon>Eurycanthinae</taxon>
        <taxon>Dryococelus</taxon>
    </lineage>
</organism>
<proteinExistence type="predicted"/>
<feature type="region of interest" description="Disordered" evidence="1">
    <location>
        <begin position="135"/>
        <end position="166"/>
    </location>
</feature>
<feature type="region of interest" description="Disordered" evidence="1">
    <location>
        <begin position="983"/>
        <end position="1016"/>
    </location>
</feature>
<accession>A0ABQ9GYZ5</accession>
<feature type="compositionally biased region" description="Basic and acidic residues" evidence="1">
    <location>
        <begin position="428"/>
        <end position="437"/>
    </location>
</feature>
<dbReference type="EMBL" id="JARBHB010000008">
    <property type="protein sequence ID" value="KAJ8877240.1"/>
    <property type="molecule type" value="Genomic_DNA"/>
</dbReference>
<keyword evidence="3" id="KW-1185">Reference proteome</keyword>
<sequence length="1230" mass="136340">MIVRSEPCQASVLARVVTRVNGRDLTHFYLAPRHLAAFQNVTPRSSRSLLSFSDLRGHSGVVARALSSHLGEPDSIPGGVAPEFLHEGILPDDASGRWVFSGISCLPNPFNPVLLHTHLASPLLALPSLSSPLFTPSRTSSKKPAYTDVVKREDQRGLTVPSGLSTGTTCQSRCRSRSAWRGSSVRPCMMRSAAAGAIHSRACTPASTSTTGLPAAPPSHEICIARMSRPSCVLPSDCTRTCRGRLRSVSRMNRAICNNLTTLFLRMSQTTYTYTKAALRGCLHSWRQSLRDFLTVLIIGIKGNVQNVLHKYEQMHQPAIAWTLGSIDESLENSRLFRNPPHYGYGACPHRPQRLHTQVPLKVSINKSLVDSNQSSLRAGMGLPITAAMAFHGNMIQPAVHTVGWGNGRSLRKPADQRNRPAQFPHAKIRERPRRESNPVSSRWEASSLISTSPQPRHFWNQPLKISPPTHDWAILSLYINRLSKFWFTCTPITPNRQRGKLEQLIRSRPRFPRELCRHRGQLLIGCYSFPLYLFGVIGNGEETIRRAFDHSLMIGAGHMGHSTSEVWQTLGISLDTVSRVCANPWSSTEPPLPGKNAAGYNVSMTGITVRWLVRLLTAYRQATLQQITHKFNSGPQRPVSIQTIQYHLLAVMYRSRRPTRVPLLNACHKAQRLCRWQGTSASPNTSSDGSLVPSGFVLKVVNDSAMLLDVICIIHEENHEHLEMSLKYSRMAIQTQHPERYLYQQQDNTPAHPSQIVNEWLDEHSTDFRSPGLNPTEHIWDTVERDVRAIVPPPIDLCALWEAVQLPGIRMAPDSIRWLVESMPRRVTAVIRNRTKYSKGLSESKLCISIVTEAKESCNVRQGNAGIGRVVNLGPADSGAQVVVSRCGYHGSGDLAGYIWEVRRVLGPRRSGVNHRVCGAASSWRRAPAGERDPLGVCRPLNEKDLKVLKTDRQSSSTYIVRMVKEYTLCIQVELALKDGVNDNTPSKHTGQRQHSPHAKIWPTSPGIEPGSSRWETRKHRCSLIFYGRSPHGSTPCVMTSRTHKILDAPRLTENEVIQSFLWEVVSAQPLSAPVHCWIVDGVLECQFSGGPRHVLCGSWLDLLLDIHSLNTGLLSVLIDSCTTYASIIFCLSAFDVQAISDIFEGPASPVFPMAGPSGINCPLASPCAADNPDDPVSERGFKLFDLVHRCRNVSGGITGHSTCSVVSNGDCDAGRRDLARHPRRVRRD</sequence>